<keyword evidence="4" id="KW-1185">Reference proteome</keyword>
<dbReference type="InterPro" id="IPR001611">
    <property type="entry name" value="Leu-rich_rpt"/>
</dbReference>
<dbReference type="SMART" id="SM00368">
    <property type="entry name" value="LRR_RI"/>
    <property type="match status" value="5"/>
</dbReference>
<organism evidence="3 4">
    <name type="scientific">Kingdonia uniflora</name>
    <dbReference type="NCBI Taxonomy" id="39325"/>
    <lineage>
        <taxon>Eukaryota</taxon>
        <taxon>Viridiplantae</taxon>
        <taxon>Streptophyta</taxon>
        <taxon>Embryophyta</taxon>
        <taxon>Tracheophyta</taxon>
        <taxon>Spermatophyta</taxon>
        <taxon>Magnoliopsida</taxon>
        <taxon>Ranunculales</taxon>
        <taxon>Circaeasteraceae</taxon>
        <taxon>Kingdonia</taxon>
    </lineage>
</organism>
<reference evidence="3 4" key="1">
    <citation type="journal article" date="2020" name="IScience">
        <title>Genome Sequencing of the Endangered Kingdonia uniflora (Circaeasteraceae, Ranunculales) Reveals Potential Mechanisms of Evolutionary Specialization.</title>
        <authorList>
            <person name="Sun Y."/>
            <person name="Deng T."/>
            <person name="Zhang A."/>
            <person name="Moore M.J."/>
            <person name="Landis J.B."/>
            <person name="Lin N."/>
            <person name="Zhang H."/>
            <person name="Zhang X."/>
            <person name="Huang J."/>
            <person name="Zhang X."/>
            <person name="Sun H."/>
            <person name="Wang H."/>
        </authorList>
    </citation>
    <scope>NUCLEOTIDE SEQUENCE [LARGE SCALE GENOMIC DNA]</scope>
    <source>
        <strain evidence="3">TB1705</strain>
        <tissue evidence="3">Leaf</tissue>
    </source>
</reference>
<dbReference type="AlphaFoldDB" id="A0A7J7NTZ6"/>
<name>A0A7J7NTZ6_9MAGN</name>
<dbReference type="InterPro" id="IPR032675">
    <property type="entry name" value="LRR_dom_sf"/>
</dbReference>
<dbReference type="EMBL" id="JACGCM010000581">
    <property type="protein sequence ID" value="KAF6170452.1"/>
    <property type="molecule type" value="Genomic_DNA"/>
</dbReference>
<dbReference type="OrthoDB" id="120976at2759"/>
<evidence type="ECO:0000313" key="3">
    <source>
        <dbReference type="EMBL" id="KAF6170452.1"/>
    </source>
</evidence>
<proteinExistence type="predicted"/>
<dbReference type="Pfam" id="PF13943">
    <property type="entry name" value="WPP"/>
    <property type="match status" value="1"/>
</dbReference>
<gene>
    <name evidence="3" type="ORF">GIB67_036226</name>
</gene>
<dbReference type="PANTHER" id="PTHR46761:SF2">
    <property type="entry name" value="RAN GTPASE-ACTIVATING PROTEIN 1"/>
    <property type="match status" value="1"/>
</dbReference>
<sequence length="344" mass="37781">MAVVRHVCRYAERVTQSSQFRSVELITSDLCTRTTFFEEDGLLSREEAESAKHIEDATFTSRREGEHDSDGSSSALLYAREESSKLMICFSNRSFGVGAARVAAPILAFIKDQLLEIDLSDFIAGRPEAETLEVMNIFSAFDALLESQSSLEELYLVNDGISEEAIQALYELIPSTDRLKRISSVPLQGSVLKGSIALTEALGTCTFLKNLDLRDNLFGVEAGVALSKIIPLHAGLAIAYLSYLNLEDEGATAIATALRQSAPSLKVLEMARNNITAKSASTLAACIATKKCLTKLNLSENELKDVGAFLIGKTLENGLKKFEHRNKGIFLYWYGRLIEVIFAF</sequence>
<evidence type="ECO:0000259" key="2">
    <source>
        <dbReference type="Pfam" id="PF13943"/>
    </source>
</evidence>
<dbReference type="Pfam" id="PF13516">
    <property type="entry name" value="LRR_6"/>
    <property type="match status" value="2"/>
</dbReference>
<dbReference type="GO" id="GO:0005096">
    <property type="term" value="F:GTPase activator activity"/>
    <property type="evidence" value="ECO:0007669"/>
    <property type="project" value="InterPro"/>
</dbReference>
<feature type="domain" description="WPP" evidence="2">
    <location>
        <begin position="22"/>
        <end position="88"/>
    </location>
</feature>
<protein>
    <recommendedName>
        <fullName evidence="2">WPP domain-containing protein</fullName>
    </recommendedName>
</protein>
<feature type="region of interest" description="Disordered" evidence="1">
    <location>
        <begin position="54"/>
        <end position="73"/>
    </location>
</feature>
<feature type="compositionally biased region" description="Basic and acidic residues" evidence="1">
    <location>
        <begin position="54"/>
        <end position="70"/>
    </location>
</feature>
<evidence type="ECO:0000313" key="4">
    <source>
        <dbReference type="Proteomes" id="UP000541444"/>
    </source>
</evidence>
<dbReference type="PANTHER" id="PTHR46761">
    <property type="entry name" value="RAN GTPASE-ACTIVATING PROTEIN 1"/>
    <property type="match status" value="1"/>
</dbReference>
<dbReference type="SUPFAM" id="SSF52047">
    <property type="entry name" value="RNI-like"/>
    <property type="match status" value="1"/>
</dbReference>
<evidence type="ECO:0000256" key="1">
    <source>
        <dbReference type="SAM" id="MobiDB-lite"/>
    </source>
</evidence>
<accession>A0A7J7NTZ6</accession>
<dbReference type="InterPro" id="IPR045203">
    <property type="entry name" value="RanGAP1/2"/>
</dbReference>
<comment type="caution">
    <text evidence="3">The sequence shown here is derived from an EMBL/GenBank/DDBJ whole genome shotgun (WGS) entry which is preliminary data.</text>
</comment>
<dbReference type="Proteomes" id="UP000541444">
    <property type="component" value="Unassembled WGS sequence"/>
</dbReference>
<dbReference type="Gene3D" id="3.80.10.10">
    <property type="entry name" value="Ribonuclease Inhibitor"/>
    <property type="match status" value="1"/>
</dbReference>
<dbReference type="InterPro" id="IPR025265">
    <property type="entry name" value="WPP_dom"/>
</dbReference>